<evidence type="ECO:0000313" key="3">
    <source>
        <dbReference type="EMBL" id="QJH97587.1"/>
    </source>
</evidence>
<sequence>MPWDEVSTFDYEGSNRDMRIGRPVSWWVERAMGKREKRELLERQKVEFFKNGGKIQRET</sequence>
<dbReference type="EMBL" id="MT141626">
    <property type="protein sequence ID" value="QJA68543.1"/>
    <property type="molecule type" value="Genomic_DNA"/>
</dbReference>
<dbReference type="EMBL" id="MT144692">
    <property type="protein sequence ID" value="QJH97587.1"/>
    <property type="molecule type" value="Genomic_DNA"/>
</dbReference>
<gene>
    <name evidence="2" type="ORF">MM415A06246_0008</name>
    <name evidence="1" type="ORF">TM448A04637_0008</name>
    <name evidence="3" type="ORF">TM448B01037_0026</name>
</gene>
<protein>
    <submittedName>
        <fullName evidence="1">Uncharacterized protein</fullName>
    </submittedName>
</protein>
<reference evidence="1" key="1">
    <citation type="submission" date="2020-03" db="EMBL/GenBank/DDBJ databases">
        <title>The deep terrestrial virosphere.</title>
        <authorList>
            <person name="Holmfeldt K."/>
            <person name="Nilsson E."/>
            <person name="Simone D."/>
            <person name="Lopez-Fernandez M."/>
            <person name="Wu X."/>
            <person name="de Brujin I."/>
            <person name="Lundin D."/>
            <person name="Andersson A."/>
            <person name="Bertilsson S."/>
            <person name="Dopson M."/>
        </authorList>
    </citation>
    <scope>NUCLEOTIDE SEQUENCE</scope>
    <source>
        <strain evidence="2">MM415A06246</strain>
        <strain evidence="1">TM448A04637</strain>
        <strain evidence="3">TM448B01037</strain>
    </source>
</reference>
<dbReference type="AlphaFoldDB" id="A0A6H2A444"/>
<organism evidence="1">
    <name type="scientific">viral metagenome</name>
    <dbReference type="NCBI Taxonomy" id="1070528"/>
    <lineage>
        <taxon>unclassified sequences</taxon>
        <taxon>metagenomes</taxon>
        <taxon>organismal metagenomes</taxon>
    </lineage>
</organism>
<name>A0A6H2A444_9ZZZZ</name>
<accession>A0A6H2A444</accession>
<evidence type="ECO:0000313" key="1">
    <source>
        <dbReference type="EMBL" id="QJA54357.1"/>
    </source>
</evidence>
<proteinExistence type="predicted"/>
<evidence type="ECO:0000313" key="2">
    <source>
        <dbReference type="EMBL" id="QJA68543.1"/>
    </source>
</evidence>
<dbReference type="EMBL" id="MT144499">
    <property type="protein sequence ID" value="QJA54357.1"/>
    <property type="molecule type" value="Genomic_DNA"/>
</dbReference>